<evidence type="ECO:0000256" key="1">
    <source>
        <dbReference type="SAM" id="Phobius"/>
    </source>
</evidence>
<proteinExistence type="predicted"/>
<sequence length="323" mass="35910">MIEVLQRLKQHLTENPSRGRAYEILSFMADAHLARPDYDEKLTFEAKALLAGCGTAAEQETDPKDWVPSITILRRALGLAQPSSTGQRLQIGYKPGGGRGVVSLYWLEMVPQDDTVQTPDIEPSSTVTYRRSAKGSIKPSLAARLFLRDGEMRNLSVRGITFLSSILLGSGFWVAMLGVLLLSLSLRDGPISMGSLITLLLTALGFIFGWHHIYAPWFRVIDDCVVKAPLWVMAMSEDGCELEMFRHEKSRWTRLVRFSADCPWCGSNIELKPGKPDQNYPLVGRCIESPHAHVYSFDRMTLSGTYLGPLFSSVAARHNAPPT</sequence>
<evidence type="ECO:0000313" key="4">
    <source>
        <dbReference type="Proteomes" id="UP000252554"/>
    </source>
</evidence>
<keyword evidence="1" id="KW-0472">Membrane</keyword>
<dbReference type="Proteomes" id="UP000252554">
    <property type="component" value="Unassembled WGS sequence"/>
</dbReference>
<reference evidence="3 4" key="1">
    <citation type="submission" date="2018-06" db="EMBL/GenBank/DDBJ databases">
        <title>Whole genome sequencing of four bacterial strains from South Shetland trench revealing bio-synthetic gene clusters.</title>
        <authorList>
            <person name="Abdel-Mageed W.M."/>
            <person name="Lehri B."/>
            <person name="Jarmusch S.A."/>
            <person name="Miranda K."/>
            <person name="Goodfellow M."/>
            <person name="Jaspars M."/>
            <person name="Karlyshev A.V."/>
        </authorList>
    </citation>
    <scope>NUCLEOTIDE SEQUENCE [LARGE SCALE GENOMIC DNA]</scope>
    <source>
        <strain evidence="3 4">SST2</strain>
    </source>
</reference>
<evidence type="ECO:0000313" key="2">
    <source>
        <dbReference type="EMBL" id="QWV17873.1"/>
    </source>
</evidence>
<dbReference type="RefSeq" id="WP_128121746.1">
    <property type="nucleotide sequence ID" value="NZ_CP076683.1"/>
</dbReference>
<name>A0A365PPV7_9GAMM</name>
<keyword evidence="1" id="KW-0812">Transmembrane</keyword>
<dbReference type="EMBL" id="CP076683">
    <property type="protein sequence ID" value="QWV17873.1"/>
    <property type="molecule type" value="Genomic_DNA"/>
</dbReference>
<gene>
    <name evidence="3" type="ORF">DQ403_20560</name>
    <name evidence="2" type="ORF">KQ248_04025</name>
</gene>
<evidence type="ECO:0000313" key="5">
    <source>
        <dbReference type="Proteomes" id="UP000683436"/>
    </source>
</evidence>
<protein>
    <submittedName>
        <fullName evidence="3">Uncharacterized protein</fullName>
    </submittedName>
</protein>
<keyword evidence="5" id="KW-1185">Reference proteome</keyword>
<dbReference type="Proteomes" id="UP000683436">
    <property type="component" value="Chromosome"/>
</dbReference>
<reference evidence="2 5" key="2">
    <citation type="submission" date="2021-06" db="EMBL/GenBank/DDBJ databases">
        <title>Microbial metabolic specificity influences pelagic lipid remineralization.</title>
        <authorList>
            <person name="Behrendt L."/>
            <person name="Hunter J.E."/>
            <person name="Alcolombri U."/>
            <person name="Smriga S."/>
            <person name="Mincer T."/>
            <person name="Lowenstein D.P."/>
            <person name="Peaudecerf F.J."/>
            <person name="Fernandez V.I."/>
            <person name="Fredricks H."/>
            <person name="Almblad H."/>
            <person name="Harrison J.J."/>
            <person name="Stocker R."/>
            <person name="Van Mooy B.A.S."/>
        </authorList>
    </citation>
    <scope>NUCLEOTIDE SEQUENCE [LARGE SCALE GENOMIC DNA]</scope>
    <source>
        <strain evidence="2 5">A252</strain>
    </source>
</reference>
<accession>A0A365PPV7</accession>
<organism evidence="3 4">
    <name type="scientific">Stutzerimonas zhaodongensis</name>
    <dbReference type="NCBI Taxonomy" id="1176257"/>
    <lineage>
        <taxon>Bacteria</taxon>
        <taxon>Pseudomonadati</taxon>
        <taxon>Pseudomonadota</taxon>
        <taxon>Gammaproteobacteria</taxon>
        <taxon>Pseudomonadales</taxon>
        <taxon>Pseudomonadaceae</taxon>
        <taxon>Stutzerimonas</taxon>
    </lineage>
</organism>
<dbReference type="EMBL" id="QNTV01000023">
    <property type="protein sequence ID" value="RBA52682.1"/>
    <property type="molecule type" value="Genomic_DNA"/>
</dbReference>
<dbReference type="AlphaFoldDB" id="A0A365PPV7"/>
<feature type="transmembrane region" description="Helical" evidence="1">
    <location>
        <begin position="191"/>
        <end position="210"/>
    </location>
</feature>
<feature type="transmembrane region" description="Helical" evidence="1">
    <location>
        <begin position="162"/>
        <end position="185"/>
    </location>
</feature>
<keyword evidence="1" id="KW-1133">Transmembrane helix</keyword>
<evidence type="ECO:0000313" key="3">
    <source>
        <dbReference type="EMBL" id="RBA52682.1"/>
    </source>
</evidence>